<accession>A0AAD3XTJ6</accession>
<keyword evidence="12" id="KW-1185">Reference proteome</keyword>
<keyword evidence="5" id="KW-0677">Repeat</keyword>
<evidence type="ECO:0000256" key="5">
    <source>
        <dbReference type="ARBA" id="ARBA00022737"/>
    </source>
</evidence>
<keyword evidence="7" id="KW-0687">Ribonucleoprotein</keyword>
<dbReference type="InterPro" id="IPR048289">
    <property type="entry name" value="RRM2_NsCP33-like"/>
</dbReference>
<protein>
    <recommendedName>
        <fullName evidence="10">RRM domain-containing protein</fullName>
    </recommendedName>
</protein>
<dbReference type="CDD" id="cd22887">
    <property type="entry name" value="Atg16_CCD"/>
    <property type="match status" value="1"/>
</dbReference>
<comment type="subcellular location">
    <subcellularLocation>
        <location evidence="1">Plastid</location>
        <location evidence="1">Chloroplast</location>
    </subcellularLocation>
</comment>
<dbReference type="Gene3D" id="3.30.70.330">
    <property type="match status" value="2"/>
</dbReference>
<dbReference type="InterPro" id="IPR012677">
    <property type="entry name" value="Nucleotide-bd_a/b_plait_sf"/>
</dbReference>
<sequence length="543" mass="60760">MSAASIKPLYGTLTMSPPIVLNSKALYSCLFIPSKSIKLHLSLSLSSPQIPLTFLQKKRFYSSIVSHVSYQEEQGGVYTALQDIQQEELNLGFDNPESNLSDWEASGGDEQAEVAEESGDEGFGVASEGEEGGFPEPPEEAKLFVGNLPYDVDSEKLAQLLEPAGVVEIAEVIYNRDTDQSRGFGFVTMSTVEEADKAVEMFNRYDFNGRLLTVNKAAPRGSRPTRAFEPSLRIYVGNLPWNVDSERLGQVFREFGQVVEARVVYDRETGRSRGFGFVTMASEAEMNDAIAALDGQTLDGRAVRRCGISVAQISHRLEEEEDLYQRFGEDEVIANYQHVTTRSEEGAHAPALTALTRPLAYQGSEWEEKAENLESELQQCYKAQSRLSEQLVVEVAECRAAKSLAQEKESVIADLQKEVAQIRDECSELKMLLEQKSKALELAVSENQELKGQLVEVTLKAKNAESENKMLIDRWMLQKMQDAERLNEANALYRDMLDQLKGSSIQELARPTSRWRGSSKRGRCRVLRRVNSSHFLEEQNPCP</sequence>
<dbReference type="PROSITE" id="PS50102">
    <property type="entry name" value="RRM"/>
    <property type="match status" value="2"/>
</dbReference>
<dbReference type="GO" id="GO:1901259">
    <property type="term" value="P:chloroplast rRNA processing"/>
    <property type="evidence" value="ECO:0007669"/>
    <property type="project" value="TreeGrafter"/>
</dbReference>
<keyword evidence="2" id="KW-0150">Chloroplast</keyword>
<dbReference type="SUPFAM" id="SSF54928">
    <property type="entry name" value="RNA-binding domain, RBD"/>
    <property type="match status" value="2"/>
</dbReference>
<feature type="coiled-coil region" evidence="9">
    <location>
        <begin position="363"/>
        <end position="503"/>
    </location>
</feature>
<evidence type="ECO:0000256" key="4">
    <source>
        <dbReference type="ARBA" id="ARBA00022664"/>
    </source>
</evidence>
<evidence type="ECO:0000256" key="1">
    <source>
        <dbReference type="ARBA" id="ARBA00004229"/>
    </source>
</evidence>
<dbReference type="GO" id="GO:0003729">
    <property type="term" value="F:mRNA binding"/>
    <property type="evidence" value="ECO:0007669"/>
    <property type="project" value="TreeGrafter"/>
</dbReference>
<dbReference type="PANTHER" id="PTHR48025">
    <property type="entry name" value="OS02G0815200 PROTEIN"/>
    <property type="match status" value="1"/>
</dbReference>
<dbReference type="Pfam" id="PF08614">
    <property type="entry name" value="ATG16"/>
    <property type="match status" value="1"/>
</dbReference>
<dbReference type="PANTHER" id="PTHR48025:SF3">
    <property type="entry name" value="31 KDA RIBONUCLEOPROTEIN, CHLOROPLASTIC-RELATED"/>
    <property type="match status" value="1"/>
</dbReference>
<dbReference type="InterPro" id="IPR050502">
    <property type="entry name" value="Euk_RNA-bind_prot"/>
</dbReference>
<evidence type="ECO:0000259" key="10">
    <source>
        <dbReference type="PROSITE" id="PS50102"/>
    </source>
</evidence>
<dbReference type="GO" id="GO:0006397">
    <property type="term" value="P:mRNA processing"/>
    <property type="evidence" value="ECO:0007669"/>
    <property type="project" value="UniProtKB-KW"/>
</dbReference>
<proteinExistence type="predicted"/>
<dbReference type="AlphaFoldDB" id="A0AAD3XTJ6"/>
<dbReference type="InterPro" id="IPR013923">
    <property type="entry name" value="Autophagy-rel_prot_16_dom"/>
</dbReference>
<keyword evidence="6 8" id="KW-0694">RNA-binding</keyword>
<keyword evidence="4" id="KW-0507">mRNA processing</keyword>
<dbReference type="InterPro" id="IPR000504">
    <property type="entry name" value="RRM_dom"/>
</dbReference>
<keyword evidence="9" id="KW-0175">Coiled coil</keyword>
<comment type="caution">
    <text evidence="11">The sequence shown here is derived from an EMBL/GenBank/DDBJ whole genome shotgun (WGS) entry which is preliminary data.</text>
</comment>
<evidence type="ECO:0000256" key="3">
    <source>
        <dbReference type="ARBA" id="ARBA00022640"/>
    </source>
</evidence>
<name>A0AAD3XTJ6_NEPGR</name>
<dbReference type="Proteomes" id="UP001279734">
    <property type="component" value="Unassembled WGS sequence"/>
</dbReference>
<evidence type="ECO:0000313" key="11">
    <source>
        <dbReference type="EMBL" id="GMH16753.1"/>
    </source>
</evidence>
<dbReference type="SMART" id="SM00360">
    <property type="entry name" value="RRM"/>
    <property type="match status" value="2"/>
</dbReference>
<evidence type="ECO:0000256" key="6">
    <source>
        <dbReference type="ARBA" id="ARBA00022884"/>
    </source>
</evidence>
<organism evidence="11 12">
    <name type="scientific">Nepenthes gracilis</name>
    <name type="common">Slender pitcher plant</name>
    <dbReference type="NCBI Taxonomy" id="150966"/>
    <lineage>
        <taxon>Eukaryota</taxon>
        <taxon>Viridiplantae</taxon>
        <taxon>Streptophyta</taxon>
        <taxon>Embryophyta</taxon>
        <taxon>Tracheophyta</taxon>
        <taxon>Spermatophyta</taxon>
        <taxon>Magnoliopsida</taxon>
        <taxon>eudicotyledons</taxon>
        <taxon>Gunneridae</taxon>
        <taxon>Pentapetalae</taxon>
        <taxon>Caryophyllales</taxon>
        <taxon>Nepenthaceae</taxon>
        <taxon>Nepenthes</taxon>
    </lineage>
</organism>
<dbReference type="Pfam" id="PF00076">
    <property type="entry name" value="RRM_1"/>
    <property type="match status" value="2"/>
</dbReference>
<dbReference type="GO" id="GO:0009535">
    <property type="term" value="C:chloroplast thylakoid membrane"/>
    <property type="evidence" value="ECO:0007669"/>
    <property type="project" value="TreeGrafter"/>
</dbReference>
<keyword evidence="3" id="KW-0934">Plastid</keyword>
<evidence type="ECO:0000256" key="9">
    <source>
        <dbReference type="SAM" id="Coils"/>
    </source>
</evidence>
<evidence type="ECO:0000313" key="12">
    <source>
        <dbReference type="Proteomes" id="UP001279734"/>
    </source>
</evidence>
<feature type="domain" description="RRM" evidence="10">
    <location>
        <begin position="232"/>
        <end position="304"/>
    </location>
</feature>
<dbReference type="EMBL" id="BSYO01000017">
    <property type="protein sequence ID" value="GMH16753.1"/>
    <property type="molecule type" value="Genomic_DNA"/>
</dbReference>
<feature type="domain" description="RRM" evidence="10">
    <location>
        <begin position="141"/>
        <end position="219"/>
    </location>
</feature>
<gene>
    <name evidence="11" type="ORF">Nepgr_018594</name>
</gene>
<evidence type="ECO:0000256" key="7">
    <source>
        <dbReference type="ARBA" id="ARBA00023274"/>
    </source>
</evidence>
<reference evidence="11" key="1">
    <citation type="submission" date="2023-05" db="EMBL/GenBank/DDBJ databases">
        <title>Nepenthes gracilis genome sequencing.</title>
        <authorList>
            <person name="Fukushima K."/>
        </authorList>
    </citation>
    <scope>NUCLEOTIDE SEQUENCE</scope>
    <source>
        <strain evidence="11">SING2019-196</strain>
    </source>
</reference>
<dbReference type="GO" id="GO:1990904">
    <property type="term" value="C:ribonucleoprotein complex"/>
    <property type="evidence" value="ECO:0007669"/>
    <property type="project" value="UniProtKB-KW"/>
</dbReference>
<evidence type="ECO:0000256" key="8">
    <source>
        <dbReference type="PROSITE-ProRule" id="PRU00176"/>
    </source>
</evidence>
<evidence type="ECO:0000256" key="2">
    <source>
        <dbReference type="ARBA" id="ARBA00022528"/>
    </source>
</evidence>
<dbReference type="InterPro" id="IPR035979">
    <property type="entry name" value="RBD_domain_sf"/>
</dbReference>
<dbReference type="CDD" id="cd21608">
    <property type="entry name" value="RRM2_NsCP33_like"/>
    <property type="match status" value="1"/>
</dbReference>